<dbReference type="PRINTS" id="PR00344">
    <property type="entry name" value="BCTRLSENSOR"/>
</dbReference>
<dbReference type="InterPro" id="IPR001789">
    <property type="entry name" value="Sig_transdc_resp-reg_receiver"/>
</dbReference>
<dbReference type="Pfam" id="PF02518">
    <property type="entry name" value="HATPase_c"/>
    <property type="match status" value="1"/>
</dbReference>
<evidence type="ECO:0000256" key="3">
    <source>
        <dbReference type="ARBA" id="ARBA00022553"/>
    </source>
</evidence>
<gene>
    <name evidence="8" type="ORF">PDM28_01105</name>
</gene>
<evidence type="ECO:0000313" key="9">
    <source>
        <dbReference type="Proteomes" id="UP001305421"/>
    </source>
</evidence>
<dbReference type="SUPFAM" id="SSF47384">
    <property type="entry name" value="Homodimeric domain of signal transducing histidine kinase"/>
    <property type="match status" value="1"/>
</dbReference>
<feature type="coiled-coil region" evidence="5">
    <location>
        <begin position="151"/>
        <end position="185"/>
    </location>
</feature>
<dbReference type="EC" id="2.7.13.3" evidence="2"/>
<evidence type="ECO:0000256" key="5">
    <source>
        <dbReference type="SAM" id="Coils"/>
    </source>
</evidence>
<feature type="domain" description="Response regulatory" evidence="7">
    <location>
        <begin position="436"/>
        <end position="549"/>
    </location>
</feature>
<dbReference type="InterPro" id="IPR005467">
    <property type="entry name" value="His_kinase_dom"/>
</dbReference>
<dbReference type="Gene3D" id="3.30.450.20">
    <property type="entry name" value="PAS domain"/>
    <property type="match status" value="1"/>
</dbReference>
<dbReference type="EMBL" id="CP115543">
    <property type="protein sequence ID" value="WNH48963.1"/>
    <property type="molecule type" value="Genomic_DNA"/>
</dbReference>
<dbReference type="SMART" id="SM00387">
    <property type="entry name" value="HATPase_c"/>
    <property type="match status" value="1"/>
</dbReference>
<dbReference type="PROSITE" id="PS50109">
    <property type="entry name" value="HIS_KIN"/>
    <property type="match status" value="1"/>
</dbReference>
<reference evidence="8 9" key="1">
    <citation type="submission" date="2022-12" db="EMBL/GenBank/DDBJ databases">
        <title>Two new species, Stenotrophomonas aracearum and Stenotrophomonas oahuensis, isolated from Anthurium (Araceae family) in Hawaii.</title>
        <authorList>
            <person name="Chunag S.C."/>
            <person name="Dobhal S."/>
            <person name="Alvarez A."/>
            <person name="Arif M."/>
        </authorList>
    </citation>
    <scope>NUCLEOTIDE SEQUENCE [LARGE SCALE GENOMIC DNA]</scope>
    <source>
        <strain evidence="8 9">A5588</strain>
    </source>
</reference>
<dbReference type="PANTHER" id="PTHR43065">
    <property type="entry name" value="SENSOR HISTIDINE KINASE"/>
    <property type="match status" value="1"/>
</dbReference>
<keyword evidence="8" id="KW-0067">ATP-binding</keyword>
<dbReference type="Pfam" id="PF00072">
    <property type="entry name" value="Response_reg"/>
    <property type="match status" value="1"/>
</dbReference>
<dbReference type="Gene3D" id="3.30.565.10">
    <property type="entry name" value="Histidine kinase-like ATPase, C-terminal domain"/>
    <property type="match status" value="1"/>
</dbReference>
<keyword evidence="3 4" id="KW-0597">Phosphoprotein</keyword>
<feature type="modified residue" description="4-aspartylphosphate" evidence="4">
    <location>
        <position position="487"/>
    </location>
</feature>
<dbReference type="InterPro" id="IPR036890">
    <property type="entry name" value="HATPase_C_sf"/>
</dbReference>
<dbReference type="Proteomes" id="UP001305421">
    <property type="component" value="Chromosome"/>
</dbReference>
<dbReference type="Gene3D" id="1.10.287.130">
    <property type="match status" value="1"/>
</dbReference>
<dbReference type="InterPro" id="IPR035965">
    <property type="entry name" value="PAS-like_dom_sf"/>
</dbReference>
<dbReference type="Gene3D" id="3.40.50.2300">
    <property type="match status" value="1"/>
</dbReference>
<evidence type="ECO:0000259" key="6">
    <source>
        <dbReference type="PROSITE" id="PS50109"/>
    </source>
</evidence>
<dbReference type="InterPro" id="IPR036097">
    <property type="entry name" value="HisK_dim/P_sf"/>
</dbReference>
<sequence length="569" mass="62130">MSSPESQAYRLLQDSDWVHAGLAEAAPQELRTVLTMMLDCPEPLWISWGPDNLFYFNDAFVPWMGNKLAGAMATPVRIVWHDVWDELGGAIADAMAGTHRSFRNLRVFMDRDGTRRETFWTFSYSPIRVADGTVGGILCVVSDQTEFVSERNEHSRQVEAISEEARQAHAELVRAREQLRQSQKLEAIGQLTGGVAHDFNNLLQVISGSVDMLRYGIPRDERQRRHIEAIGAAADRATSLVSHLLSFSRRQTLSPQVFELGNGVERLGDIIRTLLGGRVGLELELPDEPLHVLLDKTQLDTALINLAVNARDAIPEHGTVRVCVRRVEAMPSVRFAPPLKGAFAAVSVSDDGCGIEEAVMSQVFDPFFTTKGVGEGTGLGLSQVFGFVKQSEGEVDVTSTVGKGSTFVLYLPLTNQALAVDDASGAQSLQDARGLNVLVVEDNVDVAEFAVSALRELGCGVCLARNGDDALVELEKNHARYHVVFSDVVMPGISGLELAKTLRGLYPDLHVVLTSGYSELLARETDHGFALLRKPYTLGDLAAAIRPPARAAHLALNGEPTDEVWRTLS</sequence>
<dbReference type="SUPFAM" id="SSF55874">
    <property type="entry name" value="ATPase domain of HSP90 chaperone/DNA topoisomerase II/histidine kinase"/>
    <property type="match status" value="1"/>
</dbReference>
<keyword evidence="8" id="KW-0547">Nucleotide-binding</keyword>
<name>A0ABY9YE42_9GAMM</name>
<dbReference type="SUPFAM" id="SSF52172">
    <property type="entry name" value="CheY-like"/>
    <property type="match status" value="1"/>
</dbReference>
<dbReference type="SMART" id="SM00448">
    <property type="entry name" value="REC"/>
    <property type="match status" value="1"/>
</dbReference>
<organism evidence="8 9">
    <name type="scientific">Stenotrophomonas aracearum</name>
    <dbReference type="NCBI Taxonomy" id="3003272"/>
    <lineage>
        <taxon>Bacteria</taxon>
        <taxon>Pseudomonadati</taxon>
        <taxon>Pseudomonadota</taxon>
        <taxon>Gammaproteobacteria</taxon>
        <taxon>Lysobacterales</taxon>
        <taxon>Lysobacteraceae</taxon>
        <taxon>Stenotrophomonas</taxon>
    </lineage>
</organism>
<evidence type="ECO:0000256" key="4">
    <source>
        <dbReference type="PROSITE-ProRule" id="PRU00169"/>
    </source>
</evidence>
<dbReference type="PROSITE" id="PS50110">
    <property type="entry name" value="RESPONSE_REGULATORY"/>
    <property type="match status" value="1"/>
</dbReference>
<dbReference type="RefSeq" id="WP_311183467.1">
    <property type="nucleotide sequence ID" value="NZ_CP115543.1"/>
</dbReference>
<dbReference type="InterPro" id="IPR003594">
    <property type="entry name" value="HATPase_dom"/>
</dbReference>
<dbReference type="InterPro" id="IPR003661">
    <property type="entry name" value="HisK_dim/P_dom"/>
</dbReference>
<protein>
    <recommendedName>
        <fullName evidence="2">histidine kinase</fullName>
        <ecNumber evidence="2">2.7.13.3</ecNumber>
    </recommendedName>
</protein>
<dbReference type="InterPro" id="IPR004358">
    <property type="entry name" value="Sig_transdc_His_kin-like_C"/>
</dbReference>
<dbReference type="PANTHER" id="PTHR43065:SF49">
    <property type="entry name" value="HISTIDINE KINASE"/>
    <property type="match status" value="1"/>
</dbReference>
<accession>A0ABY9YE42</accession>
<evidence type="ECO:0000259" key="7">
    <source>
        <dbReference type="PROSITE" id="PS50110"/>
    </source>
</evidence>
<dbReference type="SUPFAM" id="SSF55785">
    <property type="entry name" value="PYP-like sensor domain (PAS domain)"/>
    <property type="match status" value="1"/>
</dbReference>
<comment type="catalytic activity">
    <reaction evidence="1">
        <text>ATP + protein L-histidine = ADP + protein N-phospho-L-histidine.</text>
        <dbReference type="EC" id="2.7.13.3"/>
    </reaction>
</comment>
<evidence type="ECO:0000256" key="1">
    <source>
        <dbReference type="ARBA" id="ARBA00000085"/>
    </source>
</evidence>
<keyword evidence="9" id="KW-1185">Reference proteome</keyword>
<keyword evidence="5" id="KW-0175">Coiled coil</keyword>
<dbReference type="CDD" id="cd00082">
    <property type="entry name" value="HisKA"/>
    <property type="match status" value="1"/>
</dbReference>
<feature type="domain" description="Histidine kinase" evidence="6">
    <location>
        <begin position="194"/>
        <end position="415"/>
    </location>
</feature>
<dbReference type="Pfam" id="PF00512">
    <property type="entry name" value="HisKA"/>
    <property type="match status" value="1"/>
</dbReference>
<dbReference type="GO" id="GO:0005524">
    <property type="term" value="F:ATP binding"/>
    <property type="evidence" value="ECO:0007669"/>
    <property type="project" value="UniProtKB-KW"/>
</dbReference>
<dbReference type="InterPro" id="IPR011006">
    <property type="entry name" value="CheY-like_superfamily"/>
</dbReference>
<evidence type="ECO:0000313" key="8">
    <source>
        <dbReference type="EMBL" id="WNH48963.1"/>
    </source>
</evidence>
<evidence type="ECO:0000256" key="2">
    <source>
        <dbReference type="ARBA" id="ARBA00012438"/>
    </source>
</evidence>
<dbReference type="SMART" id="SM00388">
    <property type="entry name" value="HisKA"/>
    <property type="match status" value="1"/>
</dbReference>
<proteinExistence type="predicted"/>